<evidence type="ECO:0000256" key="7">
    <source>
        <dbReference type="PIRSR" id="PIRSR602481-1"/>
    </source>
</evidence>
<keyword evidence="7" id="KW-0479">Metal-binding</keyword>
<keyword evidence="5" id="KW-0238">DNA-binding</keyword>
<dbReference type="RefSeq" id="WP_089831187.1">
    <property type="nucleotide sequence ID" value="NZ_BJWI01000009.1"/>
</dbReference>
<dbReference type="SUPFAM" id="SSF46785">
    <property type="entry name" value="Winged helix' DNA-binding domain"/>
    <property type="match status" value="1"/>
</dbReference>
<feature type="binding site" evidence="7">
    <location>
        <position position="99"/>
    </location>
    <ligand>
        <name>Zn(2+)</name>
        <dbReference type="ChEBI" id="CHEBI:29105"/>
    </ligand>
</feature>
<dbReference type="EMBL" id="BJWI01000009">
    <property type="protein sequence ID" value="GEM01409.1"/>
    <property type="molecule type" value="Genomic_DNA"/>
</dbReference>
<dbReference type="GO" id="GO:1900376">
    <property type="term" value="P:regulation of secondary metabolite biosynthetic process"/>
    <property type="evidence" value="ECO:0007669"/>
    <property type="project" value="TreeGrafter"/>
</dbReference>
<dbReference type="PANTHER" id="PTHR33202:SF7">
    <property type="entry name" value="FERRIC UPTAKE REGULATION PROTEIN"/>
    <property type="match status" value="1"/>
</dbReference>
<dbReference type="CDD" id="cd07153">
    <property type="entry name" value="Fur_like"/>
    <property type="match status" value="1"/>
</dbReference>
<feature type="binding site" evidence="8">
    <location>
        <position position="90"/>
    </location>
    <ligand>
        <name>Fe cation</name>
        <dbReference type="ChEBI" id="CHEBI:24875"/>
    </ligand>
</feature>
<dbReference type="GO" id="GO:0000976">
    <property type="term" value="F:transcription cis-regulatory region binding"/>
    <property type="evidence" value="ECO:0007669"/>
    <property type="project" value="TreeGrafter"/>
</dbReference>
<evidence type="ECO:0000313" key="12">
    <source>
        <dbReference type="Proteomes" id="UP000321547"/>
    </source>
</evidence>
<keyword evidence="4" id="KW-0805">Transcription regulation</keyword>
<evidence type="ECO:0000256" key="8">
    <source>
        <dbReference type="PIRSR" id="PIRSR602481-2"/>
    </source>
</evidence>
<evidence type="ECO:0000256" key="2">
    <source>
        <dbReference type="ARBA" id="ARBA00022491"/>
    </source>
</evidence>
<dbReference type="STRING" id="306540.SAMN05421839_11050"/>
<evidence type="ECO:0000256" key="3">
    <source>
        <dbReference type="ARBA" id="ARBA00022833"/>
    </source>
</evidence>
<evidence type="ECO:0000256" key="5">
    <source>
        <dbReference type="ARBA" id="ARBA00023125"/>
    </source>
</evidence>
<evidence type="ECO:0000256" key="1">
    <source>
        <dbReference type="ARBA" id="ARBA00007957"/>
    </source>
</evidence>
<evidence type="ECO:0000313" key="11">
    <source>
        <dbReference type="Proteomes" id="UP000242243"/>
    </source>
</evidence>
<dbReference type="InterPro" id="IPR043135">
    <property type="entry name" value="Fur_C"/>
</dbReference>
<dbReference type="GO" id="GO:0045892">
    <property type="term" value="P:negative regulation of DNA-templated transcription"/>
    <property type="evidence" value="ECO:0007669"/>
    <property type="project" value="TreeGrafter"/>
</dbReference>
<dbReference type="InterPro" id="IPR036388">
    <property type="entry name" value="WH-like_DNA-bd_sf"/>
</dbReference>
<comment type="cofactor">
    <cofactor evidence="8">
        <name>Mn(2+)</name>
        <dbReference type="ChEBI" id="CHEBI:29035"/>
    </cofactor>
    <cofactor evidence="8">
        <name>Fe(2+)</name>
        <dbReference type="ChEBI" id="CHEBI:29033"/>
    </cofactor>
    <text evidence="8">Binds 1 Mn(2+) or Fe(2+) ion per subunit.</text>
</comment>
<dbReference type="GO" id="GO:0008270">
    <property type="term" value="F:zinc ion binding"/>
    <property type="evidence" value="ECO:0007669"/>
    <property type="project" value="TreeGrafter"/>
</dbReference>
<evidence type="ECO:0000313" key="10">
    <source>
        <dbReference type="EMBL" id="SFP23552.1"/>
    </source>
</evidence>
<feature type="binding site" evidence="7">
    <location>
        <position position="139"/>
    </location>
    <ligand>
        <name>Zn(2+)</name>
        <dbReference type="ChEBI" id="CHEBI:29105"/>
    </ligand>
</feature>
<keyword evidence="12" id="KW-1185">Reference proteome</keyword>
<dbReference type="Proteomes" id="UP000321547">
    <property type="component" value="Unassembled WGS sequence"/>
</dbReference>
<evidence type="ECO:0000256" key="4">
    <source>
        <dbReference type="ARBA" id="ARBA00023015"/>
    </source>
</evidence>
<sequence length="140" mass="15902">MTYEDLVEKIKKAGGRVTGQRKIILQQLIKHQNKLQSVDELLYACQQYNSAINLTTIYRNLEFLDGLQLIYKTNIDRATSGYKLINLETHHHYMICSSCGKLLPIEHCPMSDDLIKAAEKEGFTISGHSMEVYGTCQSCS</sequence>
<reference evidence="9 12" key="2">
    <citation type="submission" date="2019-07" db="EMBL/GenBank/DDBJ databases">
        <title>Whole genome shotgun sequence of Halolactibacillus halophilus NBRC 100868.</title>
        <authorList>
            <person name="Hosoyama A."/>
            <person name="Uohara A."/>
            <person name="Ohji S."/>
            <person name="Ichikawa N."/>
        </authorList>
    </citation>
    <scope>NUCLEOTIDE SEQUENCE [LARGE SCALE GENOMIC DNA]</scope>
    <source>
        <strain evidence="9 12">NBRC 100868</strain>
    </source>
</reference>
<dbReference type="PANTHER" id="PTHR33202">
    <property type="entry name" value="ZINC UPTAKE REGULATION PROTEIN"/>
    <property type="match status" value="1"/>
</dbReference>
<evidence type="ECO:0000313" key="9">
    <source>
        <dbReference type="EMBL" id="GEM01409.1"/>
    </source>
</evidence>
<dbReference type="Pfam" id="PF01475">
    <property type="entry name" value="FUR"/>
    <property type="match status" value="1"/>
</dbReference>
<keyword evidence="6" id="KW-0804">Transcription</keyword>
<dbReference type="InterPro" id="IPR002481">
    <property type="entry name" value="FUR"/>
</dbReference>
<comment type="similarity">
    <text evidence="1">Belongs to the Fur family.</text>
</comment>
<feature type="binding site" evidence="8">
    <location>
        <position position="128"/>
    </location>
    <ligand>
        <name>Fe cation</name>
        <dbReference type="ChEBI" id="CHEBI:24875"/>
    </ligand>
</feature>
<feature type="binding site" evidence="7">
    <location>
        <position position="136"/>
    </location>
    <ligand>
        <name>Zn(2+)</name>
        <dbReference type="ChEBI" id="CHEBI:29105"/>
    </ligand>
</feature>
<organism evidence="10 11">
    <name type="scientific">Halolactibacillus halophilus</name>
    <dbReference type="NCBI Taxonomy" id="306540"/>
    <lineage>
        <taxon>Bacteria</taxon>
        <taxon>Bacillati</taxon>
        <taxon>Bacillota</taxon>
        <taxon>Bacilli</taxon>
        <taxon>Bacillales</taxon>
        <taxon>Bacillaceae</taxon>
        <taxon>Halolactibacillus</taxon>
    </lineage>
</organism>
<dbReference type="Gene3D" id="3.30.1490.190">
    <property type="match status" value="1"/>
</dbReference>
<protein>
    <submittedName>
        <fullName evidence="10">Fur family transcriptional regulator, zinc uptake regulator/Fur family transcriptional regulator, ferric uptake regulator</fullName>
    </submittedName>
    <submittedName>
        <fullName evidence="9">Zinc-specific metallo-regulatory protein</fullName>
    </submittedName>
</protein>
<keyword evidence="2" id="KW-0678">Repressor</keyword>
<reference evidence="10 11" key="1">
    <citation type="submission" date="2016-10" db="EMBL/GenBank/DDBJ databases">
        <authorList>
            <person name="de Groot N.N."/>
        </authorList>
    </citation>
    <scope>NUCLEOTIDE SEQUENCE [LARGE SCALE GENOMIC DNA]</scope>
    <source>
        <strain evidence="10 11">DSM 17073</strain>
    </source>
</reference>
<proteinExistence type="inferred from homology"/>
<dbReference type="Proteomes" id="UP000242243">
    <property type="component" value="Unassembled WGS sequence"/>
</dbReference>
<evidence type="ECO:0000256" key="6">
    <source>
        <dbReference type="ARBA" id="ARBA00023163"/>
    </source>
</evidence>
<dbReference type="EMBL" id="FOXC01000010">
    <property type="protein sequence ID" value="SFP23552.1"/>
    <property type="molecule type" value="Genomic_DNA"/>
</dbReference>
<accession>A0A1I5NP94</accession>
<dbReference type="AlphaFoldDB" id="A0A1I5NP94"/>
<dbReference type="OrthoDB" id="8659436at2"/>
<keyword evidence="8" id="KW-0408">Iron</keyword>
<feature type="binding site" evidence="7">
    <location>
        <position position="96"/>
    </location>
    <ligand>
        <name>Zn(2+)</name>
        <dbReference type="ChEBI" id="CHEBI:29105"/>
    </ligand>
</feature>
<dbReference type="Gene3D" id="1.10.10.10">
    <property type="entry name" value="Winged helix-like DNA-binding domain superfamily/Winged helix DNA-binding domain"/>
    <property type="match status" value="1"/>
</dbReference>
<dbReference type="InterPro" id="IPR036390">
    <property type="entry name" value="WH_DNA-bd_sf"/>
</dbReference>
<dbReference type="GO" id="GO:0003700">
    <property type="term" value="F:DNA-binding transcription factor activity"/>
    <property type="evidence" value="ECO:0007669"/>
    <property type="project" value="InterPro"/>
</dbReference>
<name>A0A1I5NP94_9BACI</name>
<comment type="cofactor">
    <cofactor evidence="7">
        <name>Zn(2+)</name>
        <dbReference type="ChEBI" id="CHEBI:29105"/>
    </cofactor>
    <text evidence="7">Binds 1 zinc ion per subunit.</text>
</comment>
<gene>
    <name evidence="9" type="primary">zur</name>
    <name evidence="9" type="ORF">HHA03_09410</name>
    <name evidence="10" type="ORF">SAMN05421839_11050</name>
</gene>
<keyword evidence="3 7" id="KW-0862">Zinc</keyword>